<keyword evidence="6" id="KW-0675">Receptor</keyword>
<keyword evidence="5 8" id="KW-0472">Membrane</keyword>
<dbReference type="AlphaFoldDB" id="A0A914RQR0"/>
<evidence type="ECO:0000313" key="10">
    <source>
        <dbReference type="Proteomes" id="UP000887564"/>
    </source>
</evidence>
<feature type="domain" description="G-protein coupled receptors family 1 profile" evidence="9">
    <location>
        <begin position="1"/>
        <end position="174"/>
    </location>
</feature>
<comment type="subcellular location">
    <subcellularLocation>
        <location evidence="1">Membrane</location>
        <topology evidence="1">Multi-pass membrane protein</topology>
    </subcellularLocation>
</comment>
<feature type="transmembrane region" description="Helical" evidence="8">
    <location>
        <begin position="118"/>
        <end position="136"/>
    </location>
</feature>
<dbReference type="InterPro" id="IPR017452">
    <property type="entry name" value="GPCR_Rhodpsn_7TM"/>
</dbReference>
<accession>A0A914RQR0</accession>
<dbReference type="SUPFAM" id="SSF81321">
    <property type="entry name" value="Family A G protein-coupled receptor-like"/>
    <property type="match status" value="1"/>
</dbReference>
<evidence type="ECO:0000256" key="3">
    <source>
        <dbReference type="ARBA" id="ARBA00022989"/>
    </source>
</evidence>
<keyword evidence="7" id="KW-0807">Transducer</keyword>
<evidence type="ECO:0000256" key="1">
    <source>
        <dbReference type="ARBA" id="ARBA00004141"/>
    </source>
</evidence>
<dbReference type="GO" id="GO:0042923">
    <property type="term" value="F:neuropeptide binding"/>
    <property type="evidence" value="ECO:0007669"/>
    <property type="project" value="TreeGrafter"/>
</dbReference>
<feature type="transmembrane region" description="Helical" evidence="8">
    <location>
        <begin position="148"/>
        <end position="177"/>
    </location>
</feature>
<evidence type="ECO:0000259" key="9">
    <source>
        <dbReference type="PROSITE" id="PS50262"/>
    </source>
</evidence>
<proteinExistence type="predicted"/>
<sequence>MPLLLLSTCQAKPREMRSTCILALQATCTVQRLLSSIPTLRHGVINHPNSIVKNDAPSSLQHGKIEKLIIIADVTTFFMAFAKPITALHALLSMSMPVCVSARMCTCAHAASLQAERYLRMMVCMVLGLVLAWLPLNLINLSRDFNGVFAWFSTIFAFCHVIAMTSAAWNPVIYSWFNPQLRMALKSIMARSAATSERVHIPHRRTIKTIFCHLLRKGTEN</sequence>
<keyword evidence="3 8" id="KW-1133">Transmembrane helix</keyword>
<name>A0A914RQR0_PAREQ</name>
<dbReference type="GO" id="GO:0043005">
    <property type="term" value="C:neuron projection"/>
    <property type="evidence" value="ECO:0007669"/>
    <property type="project" value="TreeGrafter"/>
</dbReference>
<evidence type="ECO:0000256" key="4">
    <source>
        <dbReference type="ARBA" id="ARBA00023040"/>
    </source>
</evidence>
<evidence type="ECO:0000256" key="8">
    <source>
        <dbReference type="SAM" id="Phobius"/>
    </source>
</evidence>
<dbReference type="Proteomes" id="UP000887564">
    <property type="component" value="Unplaced"/>
</dbReference>
<evidence type="ECO:0000256" key="2">
    <source>
        <dbReference type="ARBA" id="ARBA00022692"/>
    </source>
</evidence>
<organism evidence="10 11">
    <name type="scientific">Parascaris equorum</name>
    <name type="common">Equine roundworm</name>
    <dbReference type="NCBI Taxonomy" id="6256"/>
    <lineage>
        <taxon>Eukaryota</taxon>
        <taxon>Metazoa</taxon>
        <taxon>Ecdysozoa</taxon>
        <taxon>Nematoda</taxon>
        <taxon>Chromadorea</taxon>
        <taxon>Rhabditida</taxon>
        <taxon>Spirurina</taxon>
        <taxon>Ascaridomorpha</taxon>
        <taxon>Ascaridoidea</taxon>
        <taxon>Ascarididae</taxon>
        <taxon>Parascaris</taxon>
    </lineage>
</organism>
<protein>
    <submittedName>
        <fullName evidence="11">G-protein coupled receptors family 1 profile domain-containing protein</fullName>
    </submittedName>
</protein>
<dbReference type="GO" id="GO:0005886">
    <property type="term" value="C:plasma membrane"/>
    <property type="evidence" value="ECO:0007669"/>
    <property type="project" value="TreeGrafter"/>
</dbReference>
<dbReference type="PANTHER" id="PTHR24235">
    <property type="entry name" value="NEUROPEPTIDE Y RECEPTOR"/>
    <property type="match status" value="1"/>
</dbReference>
<evidence type="ECO:0000256" key="6">
    <source>
        <dbReference type="ARBA" id="ARBA00023170"/>
    </source>
</evidence>
<dbReference type="PROSITE" id="PS50262">
    <property type="entry name" value="G_PROTEIN_RECEP_F1_2"/>
    <property type="match status" value="1"/>
</dbReference>
<dbReference type="InterPro" id="IPR000276">
    <property type="entry name" value="GPCR_Rhodpsn"/>
</dbReference>
<reference evidence="11" key="1">
    <citation type="submission" date="2022-11" db="UniProtKB">
        <authorList>
            <consortium name="WormBaseParasite"/>
        </authorList>
    </citation>
    <scope>IDENTIFICATION</scope>
</reference>
<dbReference type="PANTHER" id="PTHR24235:SF18">
    <property type="entry name" value="G-PROTEIN COUPLED RECEPTORS FAMILY 1 PROFILE DOMAIN-CONTAINING PROTEIN"/>
    <property type="match status" value="1"/>
</dbReference>
<dbReference type="GO" id="GO:0008188">
    <property type="term" value="F:neuropeptide receptor activity"/>
    <property type="evidence" value="ECO:0007669"/>
    <property type="project" value="TreeGrafter"/>
</dbReference>
<evidence type="ECO:0000256" key="5">
    <source>
        <dbReference type="ARBA" id="ARBA00023136"/>
    </source>
</evidence>
<evidence type="ECO:0000313" key="11">
    <source>
        <dbReference type="WBParaSite" id="PEQ_0000883501-mRNA-1"/>
    </source>
</evidence>
<dbReference type="PRINTS" id="PR00237">
    <property type="entry name" value="GPCRRHODOPSN"/>
</dbReference>
<keyword evidence="2 8" id="KW-0812">Transmembrane</keyword>
<evidence type="ECO:0000256" key="7">
    <source>
        <dbReference type="ARBA" id="ARBA00023224"/>
    </source>
</evidence>
<dbReference type="Gene3D" id="1.20.1070.10">
    <property type="entry name" value="Rhodopsin 7-helix transmembrane proteins"/>
    <property type="match status" value="1"/>
</dbReference>
<keyword evidence="10" id="KW-1185">Reference proteome</keyword>
<keyword evidence="4" id="KW-0297">G-protein coupled receptor</keyword>
<dbReference type="WBParaSite" id="PEQ_0000883501-mRNA-1">
    <property type="protein sequence ID" value="PEQ_0000883501-mRNA-1"/>
    <property type="gene ID" value="PEQ_0000883501"/>
</dbReference>